<reference evidence="2 3" key="1">
    <citation type="journal article" date="2019" name="Gigascience">
        <title>Whole-genome sequence of the oriental lung fluke Paragonimus westermani.</title>
        <authorList>
            <person name="Oey H."/>
            <person name="Zakrzewski M."/>
            <person name="Narain K."/>
            <person name="Devi K.R."/>
            <person name="Agatsuma T."/>
            <person name="Nawaratna S."/>
            <person name="Gobert G.N."/>
            <person name="Jones M.K."/>
            <person name="Ragan M.A."/>
            <person name="McManus D.P."/>
            <person name="Krause L."/>
        </authorList>
    </citation>
    <scope>NUCLEOTIDE SEQUENCE [LARGE SCALE GENOMIC DNA]</scope>
    <source>
        <strain evidence="2 3">IND2009</strain>
    </source>
</reference>
<sequence length="337" mass="37504">MCGWSTLCAVYFGKLLTALSAKCPPVATARSRSLMNVYCLVPASLNKLVGVIHQNVVQVLCKAVADSESALVYPLERKEFNAELWQTSAKLLVLFDFSEVVPESVTEFHRELKLVSQFLADGGRVLLLLKKPDRFPESSVTSLGHLLWSTQPVTRPFCTNSWQWDIHDPDQLNFDKSTPNSTFASRKLIGYLTTCNDHTALNGKLVVTSIDNLQCKYDCLMESLELLGIRHRAHLTNGHDDKNVQPNKDESSCPPVLHCLISESSPNETVDLLYAASDNLAGLDHGTKATLLHYHNIDQLPSGFAWSDYTSALSTRTLGRTVLWTESLGSSWEFCEE</sequence>
<evidence type="ECO:0000313" key="2">
    <source>
        <dbReference type="EMBL" id="KAA3674825.1"/>
    </source>
</evidence>
<feature type="signal peptide" evidence="1">
    <location>
        <begin position="1"/>
        <end position="21"/>
    </location>
</feature>
<protein>
    <submittedName>
        <fullName evidence="2">Uncharacterized protein</fullName>
    </submittedName>
</protein>
<dbReference type="EMBL" id="QNGE01002891">
    <property type="protein sequence ID" value="KAA3674825.1"/>
    <property type="molecule type" value="Genomic_DNA"/>
</dbReference>
<dbReference type="AlphaFoldDB" id="A0A5J4NH14"/>
<evidence type="ECO:0000313" key="3">
    <source>
        <dbReference type="Proteomes" id="UP000324629"/>
    </source>
</evidence>
<proteinExistence type="predicted"/>
<organism evidence="2 3">
    <name type="scientific">Paragonimus westermani</name>
    <dbReference type="NCBI Taxonomy" id="34504"/>
    <lineage>
        <taxon>Eukaryota</taxon>
        <taxon>Metazoa</taxon>
        <taxon>Spiralia</taxon>
        <taxon>Lophotrochozoa</taxon>
        <taxon>Platyhelminthes</taxon>
        <taxon>Trematoda</taxon>
        <taxon>Digenea</taxon>
        <taxon>Plagiorchiida</taxon>
        <taxon>Troglotremata</taxon>
        <taxon>Troglotrematidae</taxon>
        <taxon>Paragonimus</taxon>
    </lineage>
</organism>
<keyword evidence="3" id="KW-1185">Reference proteome</keyword>
<name>A0A5J4NH14_9TREM</name>
<comment type="caution">
    <text evidence="2">The sequence shown here is derived from an EMBL/GenBank/DDBJ whole genome shotgun (WGS) entry which is preliminary data.</text>
</comment>
<gene>
    <name evidence="2" type="ORF">DEA37_0009912</name>
</gene>
<accession>A0A5J4NH14</accession>
<keyword evidence="1" id="KW-0732">Signal</keyword>
<dbReference type="Proteomes" id="UP000324629">
    <property type="component" value="Unassembled WGS sequence"/>
</dbReference>
<evidence type="ECO:0000256" key="1">
    <source>
        <dbReference type="SAM" id="SignalP"/>
    </source>
</evidence>
<feature type="chain" id="PRO_5023901874" evidence="1">
    <location>
        <begin position="22"/>
        <end position="337"/>
    </location>
</feature>